<evidence type="ECO:0000313" key="5">
    <source>
        <dbReference type="Proteomes" id="UP000182054"/>
    </source>
</evidence>
<feature type="compositionally biased region" description="Gly residues" evidence="1">
    <location>
        <begin position="74"/>
        <end position="86"/>
    </location>
</feature>
<reference evidence="3 6" key="2">
    <citation type="submission" date="2020-06" db="EMBL/GenBank/DDBJ databases">
        <title>Taxonomy, biology and ecology of Rhodococcus bacteria occurring in California pistachio and other woody hosts as revealed by genome sequence analyses.</title>
        <authorList>
            <person name="Gai Y."/>
            <person name="Riely B."/>
        </authorList>
    </citation>
    <scope>NUCLEOTIDE SEQUENCE [LARGE SCALE GENOMIC DNA]</scope>
    <source>
        <strain evidence="3 6">BP-284</strain>
    </source>
</reference>
<protein>
    <submittedName>
        <fullName evidence="4">Uncharacterized protein</fullName>
    </submittedName>
</protein>
<evidence type="ECO:0000313" key="6">
    <source>
        <dbReference type="Proteomes" id="UP001520140"/>
    </source>
</evidence>
<proteinExistence type="predicted"/>
<keyword evidence="2" id="KW-1133">Transmembrane helix</keyword>
<sequence length="239" mass="23966">MLEPNGPLPPEIYWRRRALAIGGAVVVIGLVVWLVVSLTGGGSSDTQSAAASASLAPSAATTYRPDASATGSNQGSGGSGGGGGGAAANDDASSSGTTTTTTTSSTPVPPGQCPDSSLAVRATPDQPSYPAGQEPGFTVVVTNIGTTACERDLGSGLQQVLVYTLEGRRLWSNTDCFPAGAADLRTLRPGEQAPFTVKWSGTTSEPGCTAPREPVGAGAYSVVGQLGQLRSAPEPFNLT</sequence>
<dbReference type="EMBL" id="FOJN01000009">
    <property type="protein sequence ID" value="SFA54872.1"/>
    <property type="molecule type" value="Genomic_DNA"/>
</dbReference>
<organism evidence="4 5">
    <name type="scientific">Rhodococcoides kroppenstedtii</name>
    <dbReference type="NCBI Taxonomy" id="293050"/>
    <lineage>
        <taxon>Bacteria</taxon>
        <taxon>Bacillati</taxon>
        <taxon>Actinomycetota</taxon>
        <taxon>Actinomycetes</taxon>
        <taxon>Mycobacteriales</taxon>
        <taxon>Nocardiaceae</taxon>
        <taxon>Rhodococcoides</taxon>
    </lineage>
</organism>
<name>A0A1I0TT20_9NOCA</name>
<keyword evidence="2" id="KW-0812">Transmembrane</keyword>
<feature type="transmembrane region" description="Helical" evidence="2">
    <location>
        <begin position="18"/>
        <end position="36"/>
    </location>
</feature>
<feature type="compositionally biased region" description="Low complexity" evidence="1">
    <location>
        <begin position="63"/>
        <end position="73"/>
    </location>
</feature>
<feature type="region of interest" description="Disordered" evidence="1">
    <location>
        <begin position="63"/>
        <end position="136"/>
    </location>
</feature>
<dbReference type="EMBL" id="JABUKG010000009">
    <property type="protein sequence ID" value="MBY6321160.1"/>
    <property type="molecule type" value="Genomic_DNA"/>
</dbReference>
<dbReference type="Proteomes" id="UP000182054">
    <property type="component" value="Unassembled WGS sequence"/>
</dbReference>
<feature type="compositionally biased region" description="Low complexity" evidence="1">
    <location>
        <begin position="87"/>
        <end position="106"/>
    </location>
</feature>
<gene>
    <name evidence="3" type="ORF">HQ605_10020</name>
    <name evidence="4" type="ORF">SAMN05444374_109114</name>
</gene>
<reference evidence="4 5" key="1">
    <citation type="submission" date="2016-10" db="EMBL/GenBank/DDBJ databases">
        <authorList>
            <person name="de Groot N.N."/>
        </authorList>
    </citation>
    <scope>NUCLEOTIDE SEQUENCE [LARGE SCALE GENOMIC DNA]</scope>
    <source>
        <strain evidence="4 5">DSM 44908</strain>
    </source>
</reference>
<evidence type="ECO:0000313" key="3">
    <source>
        <dbReference type="EMBL" id="MBY6321160.1"/>
    </source>
</evidence>
<evidence type="ECO:0000256" key="2">
    <source>
        <dbReference type="SAM" id="Phobius"/>
    </source>
</evidence>
<keyword evidence="6" id="KW-1185">Reference proteome</keyword>
<accession>A0A1I0TT20</accession>
<dbReference type="Proteomes" id="UP001520140">
    <property type="component" value="Unassembled WGS sequence"/>
</dbReference>
<dbReference type="RefSeq" id="WP_068103615.1">
    <property type="nucleotide sequence ID" value="NZ_FOJN01000009.1"/>
</dbReference>
<dbReference type="GeneID" id="85486375"/>
<evidence type="ECO:0000256" key="1">
    <source>
        <dbReference type="SAM" id="MobiDB-lite"/>
    </source>
</evidence>
<dbReference type="OrthoDB" id="5189092at2"/>
<evidence type="ECO:0000313" key="4">
    <source>
        <dbReference type="EMBL" id="SFA54872.1"/>
    </source>
</evidence>
<keyword evidence="2" id="KW-0472">Membrane</keyword>
<dbReference type="AlphaFoldDB" id="A0A1I0TT20"/>